<dbReference type="AlphaFoldDB" id="A0AA96ZUM4"/>
<evidence type="ECO:0000313" key="1">
    <source>
        <dbReference type="EMBL" id="WNY24486.1"/>
    </source>
</evidence>
<name>A0AA96ZUM4_9EURY</name>
<reference evidence="1 2" key="1">
    <citation type="submission" date="2023-07" db="EMBL/GenBank/DDBJ databases">
        <title>Closed genoem sequence of Methanosarcinaceae archaeon Ac7.</title>
        <authorList>
            <person name="Poehlein A."/>
            <person name="Protasov E."/>
            <person name="Platt K."/>
            <person name="Reeh H."/>
            <person name="Daniel R."/>
            <person name="Brune A."/>
        </authorList>
    </citation>
    <scope>NUCLEOTIDE SEQUENCE [LARGE SCALE GENOMIC DNA]</scope>
    <source>
        <strain evidence="1 2">Ac7</strain>
    </source>
</reference>
<dbReference type="RefSeq" id="WP_338102572.1">
    <property type="nucleotide sequence ID" value="NZ_CP131060.1"/>
</dbReference>
<organism evidence="1 2">
    <name type="scientific">Methanolapillus millepedarum</name>
    <dbReference type="NCBI Taxonomy" id="3028296"/>
    <lineage>
        <taxon>Archaea</taxon>
        <taxon>Methanobacteriati</taxon>
        <taxon>Methanobacteriota</taxon>
        <taxon>Stenosarchaea group</taxon>
        <taxon>Methanomicrobia</taxon>
        <taxon>Methanosarcinales</taxon>
        <taxon>Methanosarcinaceae</taxon>
        <taxon>Methanolapillus</taxon>
    </lineage>
</organism>
<sequence>MGELMANITTKTEFIDDDLFYKERILKLEDYAIRTPYNASDDKNYYSPINEIYKNFDFSTLTELCSDFSSELKLNKEIDSKKINDRLNFPFFKYVDNQPPQEEHVKLLADLALKCDVITTPLWTLPSVKDEKKMSAEEKARREAHFVDLILKSNKIFFERISQNKEKKTIIGTIPFKVSRKNIDEIFDMYQNMGIDSFVIDCNGSSLITADTWLTNAMIIIDELQNEKGFTYSINSYEGRFLKGNKETPAKDYISHGAGVDILGLNHIPPKLSPQIWRDLSQSEKTYKIFNKETYGYQRINNETLLKEAVNLDINPNLEPNRIRRIYNSLQKNNENETLKEILEDREPVKEYIILKKQIPEKDIKVCGKIRNKVVRD</sequence>
<dbReference type="EMBL" id="CP131060">
    <property type="protein sequence ID" value="WNY24486.1"/>
    <property type="molecule type" value="Genomic_DNA"/>
</dbReference>
<proteinExistence type="predicted"/>
<keyword evidence="2" id="KW-1185">Reference proteome</keyword>
<accession>A0AA96ZUM4</accession>
<evidence type="ECO:0000313" key="2">
    <source>
        <dbReference type="Proteomes" id="UP001303587"/>
    </source>
</evidence>
<protein>
    <submittedName>
        <fullName evidence="1">Uncharacterized protein</fullName>
    </submittedName>
</protein>
<dbReference type="Proteomes" id="UP001303587">
    <property type="component" value="Chromosome"/>
</dbReference>
<dbReference type="GeneID" id="89229128"/>
<gene>
    <name evidence="1" type="ORF">MsAc7_00080</name>
</gene>